<accession>A0AAV9Z6K8</accession>
<dbReference type="EMBL" id="JAWWNJ010000190">
    <property type="protein sequence ID" value="KAK6972257.1"/>
    <property type="molecule type" value="Genomic_DNA"/>
</dbReference>
<evidence type="ECO:0000256" key="1">
    <source>
        <dbReference type="SAM" id="MobiDB-lite"/>
    </source>
</evidence>
<evidence type="ECO:0000313" key="2">
    <source>
        <dbReference type="EMBL" id="KAK6972257.1"/>
    </source>
</evidence>
<name>A0AAV9Z6K8_9AGAR</name>
<comment type="caution">
    <text evidence="2">The sequence shown here is derived from an EMBL/GenBank/DDBJ whole genome shotgun (WGS) entry which is preliminary data.</text>
</comment>
<organism evidence="2 3">
    <name type="scientific">Favolaschia claudopus</name>
    <dbReference type="NCBI Taxonomy" id="2862362"/>
    <lineage>
        <taxon>Eukaryota</taxon>
        <taxon>Fungi</taxon>
        <taxon>Dikarya</taxon>
        <taxon>Basidiomycota</taxon>
        <taxon>Agaricomycotina</taxon>
        <taxon>Agaricomycetes</taxon>
        <taxon>Agaricomycetidae</taxon>
        <taxon>Agaricales</taxon>
        <taxon>Marasmiineae</taxon>
        <taxon>Mycenaceae</taxon>
        <taxon>Favolaschia</taxon>
    </lineage>
</organism>
<sequence>MDIELDFLPSDDILDTTYMEPPPSPSSYQRRSNDTKAAEILSALREMPNFSFRTFLVTVFTSNEPSIKNSAGVFFRDGGPTELMELWFSKNGLRDLGSEINQWIMTKSGEIGAKEFRQVTDRAARGPHTEIAQSLRVRARDSKVRLVQDFWLSDLTARYDKVFPNVQRFFKALIGKENQTQAAGSRNPDDVGGNILYLLSSLFHRAELPNWDVMRVVRTRLP</sequence>
<proteinExistence type="predicted"/>
<feature type="region of interest" description="Disordered" evidence="1">
    <location>
        <begin position="13"/>
        <end position="32"/>
    </location>
</feature>
<reference evidence="2 3" key="1">
    <citation type="journal article" date="2024" name="J Genomics">
        <title>Draft genome sequencing and assembly of Favolaschia claudopus CIRM-BRFM 2984 isolated from oak limbs.</title>
        <authorList>
            <person name="Navarro D."/>
            <person name="Drula E."/>
            <person name="Chaduli D."/>
            <person name="Cazenave R."/>
            <person name="Ahrendt S."/>
            <person name="Wang J."/>
            <person name="Lipzen A."/>
            <person name="Daum C."/>
            <person name="Barry K."/>
            <person name="Grigoriev I.V."/>
            <person name="Favel A."/>
            <person name="Rosso M.N."/>
            <person name="Martin F."/>
        </authorList>
    </citation>
    <scope>NUCLEOTIDE SEQUENCE [LARGE SCALE GENOMIC DNA]</scope>
    <source>
        <strain evidence="2 3">CIRM-BRFM 2984</strain>
    </source>
</reference>
<protein>
    <submittedName>
        <fullName evidence="2">Uncharacterized protein</fullName>
    </submittedName>
</protein>
<keyword evidence="3" id="KW-1185">Reference proteome</keyword>
<dbReference type="Proteomes" id="UP001362999">
    <property type="component" value="Unassembled WGS sequence"/>
</dbReference>
<evidence type="ECO:0000313" key="3">
    <source>
        <dbReference type="Proteomes" id="UP001362999"/>
    </source>
</evidence>
<dbReference type="AlphaFoldDB" id="A0AAV9Z6K8"/>
<gene>
    <name evidence="2" type="ORF">R3P38DRAFT_2584677</name>
</gene>